<dbReference type="PROSITE" id="PS51194">
    <property type="entry name" value="HELICASE_CTER"/>
    <property type="match status" value="1"/>
</dbReference>
<evidence type="ECO:0000256" key="1">
    <source>
        <dbReference type="ARBA" id="ARBA00012552"/>
    </source>
</evidence>
<dbReference type="SUPFAM" id="SSF52540">
    <property type="entry name" value="P-loop containing nucleoside triphosphate hydrolases"/>
    <property type="match status" value="2"/>
</dbReference>
<evidence type="ECO:0000256" key="8">
    <source>
        <dbReference type="ARBA" id="ARBA00037330"/>
    </source>
</evidence>
<dbReference type="CDD" id="cd17953">
    <property type="entry name" value="DEADc_DDX46"/>
    <property type="match status" value="1"/>
</dbReference>
<reference evidence="16 17" key="1">
    <citation type="submission" date="2024-02" db="EMBL/GenBank/DDBJ databases">
        <title>Discinaceae phylogenomics.</title>
        <authorList>
            <person name="Dirks A.C."/>
            <person name="James T.Y."/>
        </authorList>
    </citation>
    <scope>NUCLEOTIDE SEQUENCE [LARGE SCALE GENOMIC DNA]</scope>
    <source>
        <strain evidence="16 17">ACD0624</strain>
    </source>
</reference>
<dbReference type="GO" id="GO:0016787">
    <property type="term" value="F:hydrolase activity"/>
    <property type="evidence" value="ECO:0007669"/>
    <property type="project" value="UniProtKB-KW"/>
</dbReference>
<evidence type="ECO:0000256" key="4">
    <source>
        <dbReference type="ARBA" id="ARBA00022801"/>
    </source>
</evidence>
<feature type="compositionally biased region" description="Basic and acidic residues" evidence="12">
    <location>
        <begin position="189"/>
        <end position="215"/>
    </location>
</feature>
<feature type="compositionally biased region" description="Polar residues" evidence="12">
    <location>
        <begin position="280"/>
        <end position="299"/>
    </location>
</feature>
<keyword evidence="5" id="KW-0347">Helicase</keyword>
<accession>A0ABR3GHP5</accession>
<dbReference type="InterPro" id="IPR056149">
    <property type="entry name" value="PRP5/DDX46/KHDC4_KH"/>
</dbReference>
<dbReference type="Pfam" id="PF23469">
    <property type="entry name" value="KH_12"/>
    <property type="match status" value="1"/>
</dbReference>
<keyword evidence="7" id="KW-0508">mRNA splicing</keyword>
<dbReference type="InterPro" id="IPR014014">
    <property type="entry name" value="RNA_helicase_DEAD_Q_motif"/>
</dbReference>
<evidence type="ECO:0000259" key="13">
    <source>
        <dbReference type="PROSITE" id="PS51192"/>
    </source>
</evidence>
<dbReference type="Proteomes" id="UP001447188">
    <property type="component" value="Unassembled WGS sequence"/>
</dbReference>
<evidence type="ECO:0000259" key="14">
    <source>
        <dbReference type="PROSITE" id="PS51194"/>
    </source>
</evidence>
<dbReference type="EMBL" id="JBBBZM010000078">
    <property type="protein sequence ID" value="KAL0635081.1"/>
    <property type="molecule type" value="Genomic_DNA"/>
</dbReference>
<keyword evidence="4 16" id="KW-0378">Hydrolase</keyword>
<feature type="region of interest" description="Disordered" evidence="12">
    <location>
        <begin position="254"/>
        <end position="410"/>
    </location>
</feature>
<dbReference type="GO" id="GO:0003724">
    <property type="term" value="F:RNA helicase activity"/>
    <property type="evidence" value="ECO:0007669"/>
    <property type="project" value="UniProtKB-EC"/>
</dbReference>
<feature type="domain" description="Helicase C-terminal" evidence="14">
    <location>
        <begin position="764"/>
        <end position="912"/>
    </location>
</feature>
<feature type="short sequence motif" description="Q motif" evidence="11">
    <location>
        <begin position="528"/>
        <end position="556"/>
    </location>
</feature>
<feature type="compositionally biased region" description="Low complexity" evidence="12">
    <location>
        <begin position="254"/>
        <end position="269"/>
    </location>
</feature>
<keyword evidence="3" id="KW-0547">Nucleotide-binding</keyword>
<dbReference type="Pfam" id="PF00270">
    <property type="entry name" value="DEAD"/>
    <property type="match status" value="1"/>
</dbReference>
<dbReference type="InterPro" id="IPR027417">
    <property type="entry name" value="P-loop_NTPase"/>
</dbReference>
<keyword evidence="2" id="KW-0507">mRNA processing</keyword>
<dbReference type="CDD" id="cd18787">
    <property type="entry name" value="SF2_C_DEAD"/>
    <property type="match status" value="1"/>
</dbReference>
<evidence type="ECO:0000256" key="7">
    <source>
        <dbReference type="ARBA" id="ARBA00023187"/>
    </source>
</evidence>
<organism evidence="16 17">
    <name type="scientific">Discina gigas</name>
    <dbReference type="NCBI Taxonomy" id="1032678"/>
    <lineage>
        <taxon>Eukaryota</taxon>
        <taxon>Fungi</taxon>
        <taxon>Dikarya</taxon>
        <taxon>Ascomycota</taxon>
        <taxon>Pezizomycotina</taxon>
        <taxon>Pezizomycetes</taxon>
        <taxon>Pezizales</taxon>
        <taxon>Discinaceae</taxon>
        <taxon>Discina</taxon>
    </lineage>
</organism>
<protein>
    <recommendedName>
        <fullName evidence="1">RNA helicase</fullName>
        <ecNumber evidence="1">3.6.4.13</ecNumber>
    </recommendedName>
</protein>
<keyword evidence="6" id="KW-0067">ATP-binding</keyword>
<dbReference type="PROSITE" id="PS00039">
    <property type="entry name" value="DEAD_ATP_HELICASE"/>
    <property type="match status" value="1"/>
</dbReference>
<dbReference type="SMART" id="SM00490">
    <property type="entry name" value="HELICc"/>
    <property type="match status" value="1"/>
</dbReference>
<evidence type="ECO:0000313" key="16">
    <source>
        <dbReference type="EMBL" id="KAL0635081.1"/>
    </source>
</evidence>
<evidence type="ECO:0000256" key="6">
    <source>
        <dbReference type="ARBA" id="ARBA00022840"/>
    </source>
</evidence>
<dbReference type="Gene3D" id="3.40.50.300">
    <property type="entry name" value="P-loop containing nucleotide triphosphate hydrolases"/>
    <property type="match status" value="2"/>
</dbReference>
<dbReference type="SMART" id="SM00487">
    <property type="entry name" value="DEXDc"/>
    <property type="match status" value="1"/>
</dbReference>
<gene>
    <name evidence="16" type="primary">PRP5</name>
    <name evidence="16" type="ORF">Q9L58_006010</name>
</gene>
<dbReference type="InterPro" id="IPR011545">
    <property type="entry name" value="DEAD/DEAH_box_helicase_dom"/>
</dbReference>
<evidence type="ECO:0000313" key="17">
    <source>
        <dbReference type="Proteomes" id="UP001447188"/>
    </source>
</evidence>
<dbReference type="PANTHER" id="PTHR47958">
    <property type="entry name" value="ATP-DEPENDENT RNA HELICASE DBP3"/>
    <property type="match status" value="1"/>
</dbReference>
<evidence type="ECO:0000256" key="5">
    <source>
        <dbReference type="ARBA" id="ARBA00022806"/>
    </source>
</evidence>
<feature type="compositionally biased region" description="Acidic residues" evidence="12">
    <location>
        <begin position="400"/>
        <end position="410"/>
    </location>
</feature>
<name>A0ABR3GHP5_9PEZI</name>
<comment type="function">
    <text evidence="8">ATP-dependent RNA helicase involved spliceosome assembly and in nuclear splicing. Catalyzes an ATP-dependent conformational change of U2 snRNP. Bridges U1 and U2 snRNPs and enables stable U2 snRNP association with intron RNA.</text>
</comment>
<evidence type="ECO:0000256" key="9">
    <source>
        <dbReference type="ARBA" id="ARBA00038511"/>
    </source>
</evidence>
<keyword evidence="17" id="KW-1185">Reference proteome</keyword>
<dbReference type="InterPro" id="IPR014001">
    <property type="entry name" value="Helicase_ATP-bd"/>
</dbReference>
<feature type="compositionally biased region" description="Acidic residues" evidence="12">
    <location>
        <begin position="347"/>
        <end position="366"/>
    </location>
</feature>
<feature type="compositionally biased region" description="Polar residues" evidence="12">
    <location>
        <begin position="218"/>
        <end position="227"/>
    </location>
</feature>
<comment type="similarity">
    <text evidence="9">Belongs to the DEAD box helicase family. DDX46/PRP5 subfamily.</text>
</comment>
<evidence type="ECO:0000256" key="12">
    <source>
        <dbReference type="SAM" id="MobiDB-lite"/>
    </source>
</evidence>
<evidence type="ECO:0000256" key="3">
    <source>
        <dbReference type="ARBA" id="ARBA00022741"/>
    </source>
</evidence>
<feature type="region of interest" description="Disordered" evidence="12">
    <location>
        <begin position="1"/>
        <end position="228"/>
    </location>
</feature>
<evidence type="ECO:0000256" key="11">
    <source>
        <dbReference type="PROSITE-ProRule" id="PRU00552"/>
    </source>
</evidence>
<dbReference type="PROSITE" id="PS51195">
    <property type="entry name" value="Q_MOTIF"/>
    <property type="match status" value="1"/>
</dbReference>
<feature type="compositionally biased region" description="Basic and acidic residues" evidence="12">
    <location>
        <begin position="24"/>
        <end position="33"/>
    </location>
</feature>
<evidence type="ECO:0000256" key="2">
    <source>
        <dbReference type="ARBA" id="ARBA00022664"/>
    </source>
</evidence>
<dbReference type="InterPro" id="IPR001650">
    <property type="entry name" value="Helicase_C-like"/>
</dbReference>
<feature type="compositionally biased region" description="Basic and acidic residues" evidence="12">
    <location>
        <begin position="73"/>
        <end position="180"/>
    </location>
</feature>
<feature type="compositionally biased region" description="Low complexity" evidence="12">
    <location>
        <begin position="367"/>
        <end position="376"/>
    </location>
</feature>
<comment type="catalytic activity">
    <reaction evidence="10">
        <text>ATP + H2O = ADP + phosphate + H(+)</text>
        <dbReference type="Rhea" id="RHEA:13065"/>
        <dbReference type="ChEBI" id="CHEBI:15377"/>
        <dbReference type="ChEBI" id="CHEBI:15378"/>
        <dbReference type="ChEBI" id="CHEBI:30616"/>
        <dbReference type="ChEBI" id="CHEBI:43474"/>
        <dbReference type="ChEBI" id="CHEBI:456216"/>
        <dbReference type="EC" id="3.6.4.13"/>
    </reaction>
</comment>
<feature type="domain" description="Helicase ATP-binding" evidence="13">
    <location>
        <begin position="559"/>
        <end position="737"/>
    </location>
</feature>
<proteinExistence type="inferred from homology"/>
<dbReference type="EC" id="3.6.4.13" evidence="1"/>
<evidence type="ECO:0000259" key="15">
    <source>
        <dbReference type="PROSITE" id="PS51195"/>
    </source>
</evidence>
<dbReference type="Pfam" id="PF00271">
    <property type="entry name" value="Helicase_C"/>
    <property type="match status" value="1"/>
</dbReference>
<comment type="caution">
    <text evidence="16">The sequence shown here is derived from an EMBL/GenBank/DDBJ whole genome shotgun (WGS) entry which is preliminary data.</text>
</comment>
<feature type="domain" description="DEAD-box RNA helicase Q" evidence="15">
    <location>
        <begin position="528"/>
        <end position="556"/>
    </location>
</feature>
<dbReference type="InterPro" id="IPR000629">
    <property type="entry name" value="RNA-helicase_DEAD-box_CS"/>
</dbReference>
<evidence type="ECO:0000256" key="10">
    <source>
        <dbReference type="ARBA" id="ARBA00047984"/>
    </source>
</evidence>
<sequence>MARYDSRSRSPAPDAAGYSSKRRRGDDRYDPRGGGRVRSRSREVRPQPPTAPVVSSGGRAEGHVKVDAGPQGRDYRDRERERERERDRGGDRDRRRERSVDRRRRGDDYYNPREDRARGGRDRDERDRLRDRSPRSRDWERKRSRSREPSRDRVRRDRDRDGRRGGDREGDSRHPSRAREPTPPAAMSEEEKIRQRKERLEAWKRKRAEEEEAKKNASPATILSSLERQPAPVEIVPATPRIVQQQPVSPTVAATITTSTTSASTSSAARPKADKDSIVAISSSLASTNGSALPTNRPVSTFGFGAATKRSAPQKGKRALAFGDEESSRKKLERLPSPIPDAGLDSVEQEDVDNDTEMQDTTEEEAAAAARLAAAQRSERIEAESAEAMQIDTTAKEAEETPVEEDEEADPLDAFMAGIGTSMATAEKKTSDGKKTNIQEETLFDDDDVDLVSTEADPDDILAMAAKMKKKKELPAVDHSKVKYEPFRKNFYVEPADLADLTEQEVDELRLELDAIKIRGQDCPKPVQKWSQCGLPSQSLSVIQQLNYDKPTSIQAQAIPAIMSGRNVIGVAKTGSGKTIAFLLPMFRHIKDQRSIDSQEGPISLIMTPTRELAVQIFKECKPFLKALNLKAVCAYGGSPIKDQIADLKRGAEIIVCTPGRMIDLLAANSGRVTNLRRVTYIVLDEADRMFDMGFEPQVMKVISNIRPDRQTVLFSATFPRQMEALARKILQRPVEITVGARSTVASEVTQIVEIRNDDTKFHRLLELLGELYDTDDDARTLIFVDRQESADTLLRDLMRRGYPCMSIHGGKDQIDRDSTIIDFKNGVVPILVATSVAARGLDVKQLKLVVNYDCPNHMEDYVHRVGRTGRAGMLGTAVTFITEDQDRYAVDISKALKQSGQKVPEPVQRLVDAFNEKVKAGKEKASGSGFGGKGLERLDQERDLARRRERKQFAGEDVDEATEEVAAVDPDQDIVAKAATPVTATKKSSSSEAAGPLDAKIVVHKRTAATAAATDTLDRVKQATSAIHSRLNKTGQLRTGVPIDNKGPDAGAYHATLEINDFPQKARWAVTNRTNIAKVLEATGTSITTKGSYYPAGKAPQTGQDPKLYILVEGDTELVVTNAMRELKRLLAEGTVAAVDSENRAPASSRYSVL</sequence>
<dbReference type="PROSITE" id="PS51192">
    <property type="entry name" value="HELICASE_ATP_BIND_1"/>
    <property type="match status" value="1"/>
</dbReference>